<organism evidence="9">
    <name type="scientific">uncultured Chloroflexota bacterium</name>
    <dbReference type="NCBI Taxonomy" id="166587"/>
    <lineage>
        <taxon>Bacteria</taxon>
        <taxon>Bacillati</taxon>
        <taxon>Chloroflexota</taxon>
        <taxon>environmental samples</taxon>
    </lineage>
</organism>
<keyword evidence="5 8" id="KW-0808">Transferase</keyword>
<feature type="binding site" evidence="8">
    <location>
        <position position="24"/>
    </location>
    <ligand>
        <name>5-amino-6-(D-ribitylamino)uracil</name>
        <dbReference type="ChEBI" id="CHEBI:15934"/>
    </ligand>
</feature>
<dbReference type="EC" id="2.5.1.78" evidence="3 8"/>
<comment type="similarity">
    <text evidence="2 8">Belongs to the DMRL synthase family.</text>
</comment>
<comment type="function">
    <text evidence="8">Catalyzes the formation of 6,7-dimethyl-8-ribityllumazine by condensation of 5-amino-6-(D-ribitylamino)uracil with 3,4-dihydroxy-2-butanone 4-phosphate. This is the penultimate step in the biosynthesis of riboflavin.</text>
</comment>
<dbReference type="InterPro" id="IPR034964">
    <property type="entry name" value="LS"/>
</dbReference>
<dbReference type="InterPro" id="IPR002180">
    <property type="entry name" value="LS/RS"/>
</dbReference>
<evidence type="ECO:0000256" key="1">
    <source>
        <dbReference type="ARBA" id="ARBA00004917"/>
    </source>
</evidence>
<dbReference type="Gene3D" id="3.40.50.960">
    <property type="entry name" value="Lumazine/riboflavin synthase"/>
    <property type="match status" value="1"/>
</dbReference>
<comment type="catalytic activity">
    <reaction evidence="6 8">
        <text>(2S)-2-hydroxy-3-oxobutyl phosphate + 5-amino-6-(D-ribitylamino)uracil = 6,7-dimethyl-8-(1-D-ribityl)lumazine + phosphate + 2 H2O + H(+)</text>
        <dbReference type="Rhea" id="RHEA:26152"/>
        <dbReference type="ChEBI" id="CHEBI:15377"/>
        <dbReference type="ChEBI" id="CHEBI:15378"/>
        <dbReference type="ChEBI" id="CHEBI:15934"/>
        <dbReference type="ChEBI" id="CHEBI:43474"/>
        <dbReference type="ChEBI" id="CHEBI:58201"/>
        <dbReference type="ChEBI" id="CHEBI:58830"/>
        <dbReference type="EC" id="2.5.1.78"/>
    </reaction>
</comment>
<sequence length="173" mass="17885">MGTSFEGRLVASTGQRFAIVVARFNELFTKQLLDGALAAFRRHGVAEADVDVAWVPGSFEVPPVAKRLASSGRYAAVVCLGAVIRGATSHYDYVAGQAASGVAHAALDTGIPVIFGIITTETLEQAMDRSGAKSGNKGYEAAITAIEMADLMAQLPAPQALSAKHPASSAPAK</sequence>
<dbReference type="FunFam" id="3.40.50.960:FF:000001">
    <property type="entry name" value="6,7-dimethyl-8-ribityllumazine synthase"/>
    <property type="match status" value="1"/>
</dbReference>
<dbReference type="GO" id="GO:0000906">
    <property type="term" value="F:6,7-dimethyl-8-ribityllumazine synthase activity"/>
    <property type="evidence" value="ECO:0007669"/>
    <property type="project" value="UniProtKB-UniRule"/>
</dbReference>
<evidence type="ECO:0000256" key="7">
    <source>
        <dbReference type="ARBA" id="ARBA00072606"/>
    </source>
</evidence>
<dbReference type="Pfam" id="PF00885">
    <property type="entry name" value="DMRL_synthase"/>
    <property type="match status" value="1"/>
</dbReference>
<evidence type="ECO:0000313" key="9">
    <source>
        <dbReference type="EMBL" id="CAA9256740.1"/>
    </source>
</evidence>
<feature type="binding site" evidence="8">
    <location>
        <begin position="82"/>
        <end position="84"/>
    </location>
    <ligand>
        <name>5-amino-6-(D-ribitylamino)uracil</name>
        <dbReference type="ChEBI" id="CHEBI:15934"/>
    </ligand>
</feature>
<evidence type="ECO:0000256" key="3">
    <source>
        <dbReference type="ARBA" id="ARBA00012664"/>
    </source>
</evidence>
<comment type="pathway">
    <text evidence="1 8">Cofactor biosynthesis; riboflavin biosynthesis; riboflavin from 2-hydroxy-3-oxobutyl phosphate and 5-amino-6-(D-ribitylamino)uracil: step 1/2.</text>
</comment>
<dbReference type="HAMAP" id="MF_00178">
    <property type="entry name" value="Lumazine_synth"/>
    <property type="match status" value="1"/>
</dbReference>
<dbReference type="GO" id="GO:0009231">
    <property type="term" value="P:riboflavin biosynthetic process"/>
    <property type="evidence" value="ECO:0007669"/>
    <property type="project" value="UniProtKB-UniRule"/>
</dbReference>
<dbReference type="NCBIfam" id="TIGR00114">
    <property type="entry name" value="lumazine-synth"/>
    <property type="match status" value="1"/>
</dbReference>
<dbReference type="GO" id="GO:0009349">
    <property type="term" value="C:riboflavin synthase complex"/>
    <property type="evidence" value="ECO:0007669"/>
    <property type="project" value="UniProtKB-UniRule"/>
</dbReference>
<accession>A0A6J4IQU5</accession>
<gene>
    <name evidence="8" type="primary">ribH</name>
    <name evidence="9" type="ORF">AVDCRST_MAG77-2461</name>
</gene>
<evidence type="ECO:0000256" key="5">
    <source>
        <dbReference type="ARBA" id="ARBA00022679"/>
    </source>
</evidence>
<dbReference type="PANTHER" id="PTHR21058:SF0">
    <property type="entry name" value="6,7-DIMETHYL-8-RIBITYLLUMAZINE SYNTHASE"/>
    <property type="match status" value="1"/>
</dbReference>
<dbReference type="PANTHER" id="PTHR21058">
    <property type="entry name" value="6,7-DIMETHYL-8-RIBITYLLUMAZINE SYNTHASE DMRL SYNTHASE LUMAZINE SYNTHASE"/>
    <property type="match status" value="1"/>
</dbReference>
<feature type="active site" description="Proton donor" evidence="8">
    <location>
        <position position="90"/>
    </location>
</feature>
<proteinExistence type="inferred from homology"/>
<dbReference type="CDD" id="cd09209">
    <property type="entry name" value="Lumazine_synthase-I"/>
    <property type="match status" value="1"/>
</dbReference>
<dbReference type="GO" id="GO:0005829">
    <property type="term" value="C:cytosol"/>
    <property type="evidence" value="ECO:0007669"/>
    <property type="project" value="TreeGrafter"/>
</dbReference>
<evidence type="ECO:0000256" key="8">
    <source>
        <dbReference type="HAMAP-Rule" id="MF_00178"/>
    </source>
</evidence>
<feature type="binding site" evidence="8">
    <location>
        <position position="115"/>
    </location>
    <ligand>
        <name>5-amino-6-(D-ribitylamino)uracil</name>
        <dbReference type="ChEBI" id="CHEBI:15934"/>
    </ligand>
</feature>
<protein>
    <recommendedName>
        <fullName evidence="7 8">6,7-dimethyl-8-ribityllumazine synthase</fullName>
        <shortName evidence="8">DMRL synthase</shortName>
        <shortName evidence="8">LS</shortName>
        <shortName evidence="8">Lumazine synthase</shortName>
        <ecNumber evidence="3 8">2.5.1.78</ecNumber>
    </recommendedName>
</protein>
<reference evidence="9" key="1">
    <citation type="submission" date="2020-02" db="EMBL/GenBank/DDBJ databases">
        <authorList>
            <person name="Meier V. D."/>
        </authorList>
    </citation>
    <scope>NUCLEOTIDE SEQUENCE</scope>
    <source>
        <strain evidence="9">AVDCRST_MAG77</strain>
    </source>
</reference>
<evidence type="ECO:0000256" key="2">
    <source>
        <dbReference type="ARBA" id="ARBA00007424"/>
    </source>
</evidence>
<feature type="binding site" evidence="8">
    <location>
        <begin position="87"/>
        <end position="88"/>
    </location>
    <ligand>
        <name>(2S)-2-hydroxy-3-oxobutyl phosphate</name>
        <dbReference type="ChEBI" id="CHEBI:58830"/>
    </ligand>
</feature>
<dbReference type="SUPFAM" id="SSF52121">
    <property type="entry name" value="Lumazine synthase"/>
    <property type="match status" value="1"/>
</dbReference>
<dbReference type="UniPathway" id="UPA00275">
    <property type="reaction ID" value="UER00404"/>
</dbReference>
<dbReference type="AlphaFoldDB" id="A0A6J4IQU5"/>
<feature type="binding site" evidence="8">
    <location>
        <begin position="58"/>
        <end position="60"/>
    </location>
    <ligand>
        <name>5-amino-6-(D-ribitylamino)uracil</name>
        <dbReference type="ChEBI" id="CHEBI:15934"/>
    </ligand>
</feature>
<evidence type="ECO:0000256" key="4">
    <source>
        <dbReference type="ARBA" id="ARBA00022619"/>
    </source>
</evidence>
<feature type="binding site" evidence="8">
    <location>
        <position position="129"/>
    </location>
    <ligand>
        <name>(2S)-2-hydroxy-3-oxobutyl phosphate</name>
        <dbReference type="ChEBI" id="CHEBI:58830"/>
    </ligand>
</feature>
<name>A0A6J4IQU5_9CHLR</name>
<evidence type="ECO:0000256" key="6">
    <source>
        <dbReference type="ARBA" id="ARBA00048785"/>
    </source>
</evidence>
<dbReference type="InterPro" id="IPR036467">
    <property type="entry name" value="LS/RS_sf"/>
</dbReference>
<keyword evidence="4 8" id="KW-0686">Riboflavin biosynthesis</keyword>
<dbReference type="EMBL" id="CADCTC010000144">
    <property type="protein sequence ID" value="CAA9256740.1"/>
    <property type="molecule type" value="Genomic_DNA"/>
</dbReference>